<dbReference type="FunFam" id="3.90.470.10:FF:000017">
    <property type="entry name" value="54S ribosomal protein L22, mitochondrial"/>
    <property type="match status" value="1"/>
</dbReference>
<dbReference type="Proteomes" id="UP000027730">
    <property type="component" value="Unassembled WGS sequence"/>
</dbReference>
<evidence type="ECO:0000256" key="2">
    <source>
        <dbReference type="ARBA" id="ARBA00022980"/>
    </source>
</evidence>
<dbReference type="GeneID" id="25414665"/>
<dbReference type="InterPro" id="IPR036394">
    <property type="entry name" value="Ribosomal_uL22_sf"/>
</dbReference>
<evidence type="ECO:0000256" key="4">
    <source>
        <dbReference type="RuleBase" id="RU004005"/>
    </source>
</evidence>
<evidence type="ECO:0000313" key="7">
    <source>
        <dbReference type="Proteomes" id="UP000027730"/>
    </source>
</evidence>
<dbReference type="EMBL" id="KL584703">
    <property type="protein sequence ID" value="KEQ76897.1"/>
    <property type="molecule type" value="Genomic_DNA"/>
</dbReference>
<evidence type="ECO:0000256" key="1">
    <source>
        <dbReference type="ARBA" id="ARBA00009451"/>
    </source>
</evidence>
<dbReference type="Pfam" id="PF00237">
    <property type="entry name" value="Ribosomal_L22"/>
    <property type="match status" value="1"/>
</dbReference>
<dbReference type="PANTHER" id="PTHR13501">
    <property type="entry name" value="CHLOROPLAST 50S RIBOSOMAL PROTEIN L22-RELATED"/>
    <property type="match status" value="1"/>
</dbReference>
<reference evidence="6 7" key="1">
    <citation type="journal article" date="2014" name="BMC Genomics">
        <title>Genome sequencing of four Aureobasidium pullulans varieties: biotechnological potential, stress tolerance, and description of new species.</title>
        <authorList>
            <person name="Gostin Ar C."/>
            <person name="Ohm R.A."/>
            <person name="Kogej T."/>
            <person name="Sonjak S."/>
            <person name="Turk M."/>
            <person name="Zajc J."/>
            <person name="Zalar P."/>
            <person name="Grube M."/>
            <person name="Sun H."/>
            <person name="Han J."/>
            <person name="Sharma A."/>
            <person name="Chiniquy J."/>
            <person name="Ngan C.Y."/>
            <person name="Lipzen A."/>
            <person name="Barry K."/>
            <person name="Grigoriev I.V."/>
            <person name="Gunde-Cimerman N."/>
        </authorList>
    </citation>
    <scope>NUCLEOTIDE SEQUENCE [LARGE SCALE GENOMIC DNA]</scope>
    <source>
        <strain evidence="6 7">CBS 147.97</strain>
    </source>
</reference>
<feature type="region of interest" description="Disordered" evidence="5">
    <location>
        <begin position="299"/>
        <end position="318"/>
    </location>
</feature>
<keyword evidence="3 4" id="KW-0687">Ribonucleoprotein</keyword>
<evidence type="ECO:0000313" key="6">
    <source>
        <dbReference type="EMBL" id="KEQ76897.1"/>
    </source>
</evidence>
<dbReference type="PROSITE" id="PS00464">
    <property type="entry name" value="RIBOSOMAL_L22"/>
    <property type="match status" value="1"/>
</dbReference>
<sequence>MSARTPSRRLLQNGGLQCLHAPSSTTPSTLGRRSIWGFFGKRKDDSSPSSRPGSATNPVLDQYLQKKPKKQGAESLQRGDLAETSIFEGERQVQERDDEQQKVSGAEASGRNLGAMATVLDPHPVARERWQRKMAIRDIRKGGRLNKEMFIKRTERESVGKSENIKTSIKKLGPIARQIAGKTVDDAIVQLRFSKKKAAIPVLEYLEYARDEAVVARGMGIGQPTVADSAKPVDIRLKDGKRHTVQDPTTMYIDQAWVGRGPYGRLPEYRAKGKVNILRTPWTHLGMVLKEEATRVRQYNEREDKRKRQREAKVWTPLPDRPIQGQRQWYSW</sequence>
<organism evidence="6 7">
    <name type="scientific">Aureobasidium namibiae CBS 147.97</name>
    <dbReference type="NCBI Taxonomy" id="1043004"/>
    <lineage>
        <taxon>Eukaryota</taxon>
        <taxon>Fungi</taxon>
        <taxon>Dikarya</taxon>
        <taxon>Ascomycota</taxon>
        <taxon>Pezizomycotina</taxon>
        <taxon>Dothideomycetes</taxon>
        <taxon>Dothideomycetidae</taxon>
        <taxon>Dothideales</taxon>
        <taxon>Saccotheciaceae</taxon>
        <taxon>Aureobasidium</taxon>
    </lineage>
</organism>
<dbReference type="GO" id="GO:0003735">
    <property type="term" value="F:structural constituent of ribosome"/>
    <property type="evidence" value="ECO:0007669"/>
    <property type="project" value="InterPro"/>
</dbReference>
<feature type="compositionally biased region" description="Polar residues" evidence="5">
    <location>
        <begin position="47"/>
        <end position="59"/>
    </location>
</feature>
<dbReference type="HOGENOM" id="CLU_057182_0_0_1"/>
<dbReference type="GO" id="GO:0006412">
    <property type="term" value="P:translation"/>
    <property type="evidence" value="ECO:0007669"/>
    <property type="project" value="InterPro"/>
</dbReference>
<dbReference type="RefSeq" id="XP_013431207.1">
    <property type="nucleotide sequence ID" value="XM_013575753.1"/>
</dbReference>
<dbReference type="OrthoDB" id="416470at2759"/>
<feature type="compositionally biased region" description="Polar residues" evidence="5">
    <location>
        <begin position="22"/>
        <end position="31"/>
    </location>
</feature>
<dbReference type="SUPFAM" id="SSF54843">
    <property type="entry name" value="Ribosomal protein L22"/>
    <property type="match status" value="1"/>
</dbReference>
<feature type="region of interest" description="Disordered" evidence="5">
    <location>
        <begin position="1"/>
        <end position="117"/>
    </location>
</feature>
<comment type="similarity">
    <text evidence="1 4">Belongs to the universal ribosomal protein uL22 family.</text>
</comment>
<dbReference type="InterPro" id="IPR001063">
    <property type="entry name" value="Ribosomal_uL22"/>
</dbReference>
<evidence type="ECO:0000256" key="3">
    <source>
        <dbReference type="ARBA" id="ARBA00023274"/>
    </source>
</evidence>
<keyword evidence="7" id="KW-1185">Reference proteome</keyword>
<protein>
    <submittedName>
        <fullName evidence="6">Mitochondrial large ribosomal subunit</fullName>
    </submittedName>
</protein>
<dbReference type="STRING" id="1043004.A0A074X4D2"/>
<dbReference type="Gene3D" id="3.90.470.10">
    <property type="entry name" value="Ribosomal protein L22/L17"/>
    <property type="match status" value="1"/>
</dbReference>
<dbReference type="AlphaFoldDB" id="A0A074X4D2"/>
<proteinExistence type="inferred from homology"/>
<keyword evidence="2 4" id="KW-0689">Ribosomal protein</keyword>
<dbReference type="PANTHER" id="PTHR13501:SF10">
    <property type="entry name" value="LARGE RIBOSOMAL SUBUNIT PROTEIN UL22M"/>
    <property type="match status" value="1"/>
</dbReference>
<name>A0A074X4D2_9PEZI</name>
<dbReference type="InterPro" id="IPR018260">
    <property type="entry name" value="Ribosomal_uL22_CS"/>
</dbReference>
<gene>
    <name evidence="6" type="ORF">M436DRAFT_69830</name>
</gene>
<dbReference type="GO" id="GO:0015934">
    <property type="term" value="C:large ribosomal subunit"/>
    <property type="evidence" value="ECO:0007669"/>
    <property type="project" value="InterPro"/>
</dbReference>
<feature type="compositionally biased region" description="Basic and acidic residues" evidence="5">
    <location>
        <begin position="88"/>
        <end position="101"/>
    </location>
</feature>
<dbReference type="InterPro" id="IPR047867">
    <property type="entry name" value="Ribosomal_uL22_bac/org-type"/>
</dbReference>
<evidence type="ECO:0000256" key="5">
    <source>
        <dbReference type="SAM" id="MobiDB-lite"/>
    </source>
</evidence>
<accession>A0A074X4D2</accession>